<dbReference type="AlphaFoldDB" id="A0A2J6X4H9"/>
<sequence length="602" mass="65770">MLGGYMGKILRVNLSTKEVKVEPINEELARKFIGARGYAAKIIFEEVPRNADPLGPENKLIFATGPLTLTTAPTGGRYDVVTKSPLNNVIAASNSGGFFGPELKKAGFDMLIVEGKSDKPVYLWINDGKVEIRDASHLWGKDTYETTDMLLEEVSDKTAKVACIGPAGEKLSMQACIINDKARAAGRTGVGAVMGSKMLKAVVAKGTGRAPIADNEAFKEALRVAMDKIKTNGVTSQGLPTYGTMVLNHIIDEHGLYPTKNFQKGTFEYVDEVSGEKLKETYLIRNKACFACPIGCGRVVRIPEIEEEVEGPEYETSWAFSADCGVSDLKAVITANHLCNKLGLDTIATGATIAALMELYEKGYVPKDHIGELPEPKFGNAEAIVEYTKAIGLRKGIGDKLAKGSYDFATEYGHPELSMSVRKQELPAYDPRGAQGHALEYATSNRGGCHVRAYMISPEILGLPEKLDPFATEGKAQWVKTFQDLTAVIDSEGLCLFTSFALGLPEYTAMLKAATGFDYTEDEVIKAGERIWNLERLWNIDVGVGPEEDKLPERFLKEPLPEGAAKGQVVKLHITLPDYYRVRGWSEKGIPTEEKLKELALK</sequence>
<dbReference type="Gene3D" id="1.10.599.10">
    <property type="entry name" value="Aldehyde Ferredoxin Oxidoreductase Protein, subunit A, domain 3"/>
    <property type="match status" value="1"/>
</dbReference>
<dbReference type="InterPro" id="IPR036021">
    <property type="entry name" value="Tungsten_al_ferr_oxy-like_C"/>
</dbReference>
<dbReference type="GO" id="GO:0016625">
    <property type="term" value="F:oxidoreductase activity, acting on the aldehyde or oxo group of donors, iron-sulfur protein as acceptor"/>
    <property type="evidence" value="ECO:0007669"/>
    <property type="project" value="InterPro"/>
</dbReference>
<keyword evidence="6" id="KW-0408">Iron</keyword>
<comment type="cofactor">
    <cofactor evidence="8">
        <name>tungstopterin</name>
        <dbReference type="ChEBI" id="CHEBI:30402"/>
    </cofactor>
</comment>
<comment type="similarity">
    <text evidence="2">Belongs to the AOR/FOR family.</text>
</comment>
<dbReference type="Pfam" id="PF01314">
    <property type="entry name" value="AFOR_C"/>
    <property type="match status" value="1"/>
</dbReference>
<evidence type="ECO:0000256" key="2">
    <source>
        <dbReference type="ARBA" id="ARBA00011032"/>
    </source>
</evidence>
<dbReference type="GO" id="GO:0046872">
    <property type="term" value="F:metal ion binding"/>
    <property type="evidence" value="ECO:0007669"/>
    <property type="project" value="UniProtKB-KW"/>
</dbReference>
<accession>A0A2J6X4H9</accession>
<evidence type="ECO:0000259" key="9">
    <source>
        <dbReference type="SMART" id="SM00790"/>
    </source>
</evidence>
<dbReference type="PANTHER" id="PTHR30038:SF0">
    <property type="entry name" value="TUNGSTEN-CONTAINING ALDEHYDE FERREDOXIN OXIDOREDUCTASE"/>
    <property type="match status" value="1"/>
</dbReference>
<keyword evidence="5" id="KW-0560">Oxidoreductase</keyword>
<gene>
    <name evidence="10" type="ORF">C0175_05790</name>
</gene>
<dbReference type="GO" id="GO:0051539">
    <property type="term" value="F:4 iron, 4 sulfur cluster binding"/>
    <property type="evidence" value="ECO:0007669"/>
    <property type="project" value="UniProtKB-KW"/>
</dbReference>
<dbReference type="SUPFAM" id="SSF48310">
    <property type="entry name" value="Aldehyde ferredoxin oxidoreductase, C-terminal domains"/>
    <property type="match status" value="1"/>
</dbReference>
<evidence type="ECO:0000256" key="3">
    <source>
        <dbReference type="ARBA" id="ARBA00022485"/>
    </source>
</evidence>
<organism evidence="10 11">
    <name type="scientific">Caldisericum exile</name>
    <dbReference type="NCBI Taxonomy" id="693075"/>
    <lineage>
        <taxon>Bacteria</taxon>
        <taxon>Pseudomonadati</taxon>
        <taxon>Caldisericota/Cryosericota group</taxon>
        <taxon>Caldisericota</taxon>
        <taxon>Caldisericia</taxon>
        <taxon>Caldisericales</taxon>
        <taxon>Caldisericaceae</taxon>
        <taxon>Caldisericum</taxon>
    </lineage>
</organism>
<name>A0A2J6X4H9_9BACT</name>
<keyword evidence="7" id="KW-0411">Iron-sulfur</keyword>
<comment type="cofactor">
    <cofactor evidence="1">
        <name>[4Fe-4S] cluster</name>
        <dbReference type="ChEBI" id="CHEBI:49883"/>
    </cofactor>
</comment>
<dbReference type="InterPro" id="IPR013983">
    <property type="entry name" value="Ald_Fedxn_OxRdtase_N"/>
</dbReference>
<dbReference type="SUPFAM" id="SSF56228">
    <property type="entry name" value="Aldehyde ferredoxin oxidoreductase, N-terminal domain"/>
    <property type="match status" value="1"/>
</dbReference>
<protein>
    <submittedName>
        <fullName evidence="10">Aldehyde ferredoxin oxidoreductase</fullName>
    </submittedName>
</protein>
<reference evidence="10 11" key="1">
    <citation type="submission" date="2018-01" db="EMBL/GenBank/DDBJ databases">
        <title>Metagenomic assembled genomes from two thermal pools in the Uzon Caldera, Kamchatka, Russia.</title>
        <authorList>
            <person name="Wilkins L."/>
            <person name="Ettinger C."/>
        </authorList>
    </citation>
    <scope>NUCLEOTIDE SEQUENCE [LARGE SCALE GENOMIC DNA]</scope>
    <source>
        <strain evidence="10">ARK-10</strain>
    </source>
</reference>
<evidence type="ECO:0000256" key="4">
    <source>
        <dbReference type="ARBA" id="ARBA00022723"/>
    </source>
</evidence>
<evidence type="ECO:0000256" key="5">
    <source>
        <dbReference type="ARBA" id="ARBA00023002"/>
    </source>
</evidence>
<dbReference type="Gene3D" id="1.10.569.10">
    <property type="entry name" value="Aldehyde Ferredoxin Oxidoreductase Protein, subunit A, domain 2"/>
    <property type="match status" value="1"/>
</dbReference>
<evidence type="ECO:0000256" key="7">
    <source>
        <dbReference type="ARBA" id="ARBA00023014"/>
    </source>
</evidence>
<keyword evidence="4" id="KW-0479">Metal-binding</keyword>
<evidence type="ECO:0000256" key="6">
    <source>
        <dbReference type="ARBA" id="ARBA00023004"/>
    </source>
</evidence>
<dbReference type="GO" id="GO:0009055">
    <property type="term" value="F:electron transfer activity"/>
    <property type="evidence" value="ECO:0007669"/>
    <property type="project" value="InterPro"/>
</dbReference>
<feature type="domain" description="Aldehyde ferredoxin oxidoreductase N-terminal" evidence="9">
    <location>
        <begin position="5"/>
        <end position="208"/>
    </location>
</feature>
<dbReference type="InterPro" id="IPR001203">
    <property type="entry name" value="OxRdtase_Ald_Fedxn_C"/>
</dbReference>
<dbReference type="Gene3D" id="3.60.9.10">
    <property type="entry name" value="Aldehyde ferredoxin oxidoreductase, N-terminal domain"/>
    <property type="match status" value="1"/>
</dbReference>
<dbReference type="InterPro" id="IPR013984">
    <property type="entry name" value="Ald_Fedxn_OxRdtase_dom2"/>
</dbReference>
<dbReference type="SMART" id="SM00790">
    <property type="entry name" value="AFOR_N"/>
    <property type="match status" value="1"/>
</dbReference>
<dbReference type="Proteomes" id="UP000236910">
    <property type="component" value="Unassembled WGS sequence"/>
</dbReference>
<dbReference type="InterPro" id="IPR013985">
    <property type="entry name" value="Ald_Fedxn_OxRdtase_dom3"/>
</dbReference>
<dbReference type="PANTHER" id="PTHR30038">
    <property type="entry name" value="ALDEHYDE FERREDOXIN OXIDOREDUCTASE"/>
    <property type="match status" value="1"/>
</dbReference>
<evidence type="ECO:0000256" key="1">
    <source>
        <dbReference type="ARBA" id="ARBA00001966"/>
    </source>
</evidence>
<keyword evidence="3" id="KW-0004">4Fe-4S</keyword>
<dbReference type="Pfam" id="PF02730">
    <property type="entry name" value="AFOR_N"/>
    <property type="match status" value="1"/>
</dbReference>
<evidence type="ECO:0000313" key="11">
    <source>
        <dbReference type="Proteomes" id="UP000236910"/>
    </source>
</evidence>
<dbReference type="EMBL" id="PNIX01000334">
    <property type="protein sequence ID" value="PMP81250.1"/>
    <property type="molecule type" value="Genomic_DNA"/>
</dbReference>
<comment type="caution">
    <text evidence="10">The sequence shown here is derived from an EMBL/GenBank/DDBJ whole genome shotgun (WGS) entry which is preliminary data.</text>
</comment>
<evidence type="ECO:0000256" key="8">
    <source>
        <dbReference type="ARBA" id="ARBA00049934"/>
    </source>
</evidence>
<evidence type="ECO:0000313" key="10">
    <source>
        <dbReference type="EMBL" id="PMP81250.1"/>
    </source>
</evidence>
<dbReference type="InterPro" id="IPR051919">
    <property type="entry name" value="W-dependent_AOR"/>
</dbReference>
<dbReference type="InterPro" id="IPR036503">
    <property type="entry name" value="Ald_Fedxn_OxRdtase_N_sf"/>
</dbReference>
<proteinExistence type="inferred from homology"/>